<feature type="transmembrane region" description="Helical" evidence="7">
    <location>
        <begin position="153"/>
        <end position="171"/>
    </location>
</feature>
<feature type="transmembrane region" description="Helical" evidence="7">
    <location>
        <begin position="448"/>
        <end position="469"/>
    </location>
</feature>
<evidence type="ECO:0000256" key="6">
    <source>
        <dbReference type="SAM" id="MobiDB-lite"/>
    </source>
</evidence>
<organism evidence="9 10">
    <name type="scientific">[Emmonsia] crescens</name>
    <dbReference type="NCBI Taxonomy" id="73230"/>
    <lineage>
        <taxon>Eukaryota</taxon>
        <taxon>Fungi</taxon>
        <taxon>Dikarya</taxon>
        <taxon>Ascomycota</taxon>
        <taxon>Pezizomycotina</taxon>
        <taxon>Eurotiomycetes</taxon>
        <taxon>Eurotiomycetidae</taxon>
        <taxon>Onygenales</taxon>
        <taxon>Ajellomycetaceae</taxon>
        <taxon>Emergomyces</taxon>
    </lineage>
</organism>
<evidence type="ECO:0000313" key="10">
    <source>
        <dbReference type="Proteomes" id="UP000226031"/>
    </source>
</evidence>
<feature type="region of interest" description="Disordered" evidence="6">
    <location>
        <begin position="518"/>
        <end position="540"/>
    </location>
</feature>
<evidence type="ECO:0000256" key="1">
    <source>
        <dbReference type="ARBA" id="ARBA00004141"/>
    </source>
</evidence>
<dbReference type="Gene3D" id="1.20.1740.10">
    <property type="entry name" value="Amino acid/polyamine transporter I"/>
    <property type="match status" value="1"/>
</dbReference>
<dbReference type="PANTHER" id="PTHR43341">
    <property type="entry name" value="AMINO ACID PERMEASE"/>
    <property type="match status" value="1"/>
</dbReference>
<evidence type="ECO:0000256" key="5">
    <source>
        <dbReference type="ARBA" id="ARBA00023136"/>
    </source>
</evidence>
<feature type="compositionally biased region" description="Basic and acidic residues" evidence="6">
    <location>
        <begin position="15"/>
        <end position="27"/>
    </location>
</feature>
<reference evidence="9 10" key="1">
    <citation type="submission" date="2017-10" db="EMBL/GenBank/DDBJ databases">
        <title>Comparative genomics in systemic dimorphic fungi from Ajellomycetaceae.</title>
        <authorList>
            <person name="Munoz J.F."/>
            <person name="Mcewen J.G."/>
            <person name="Clay O.K."/>
            <person name="Cuomo C.A."/>
        </authorList>
    </citation>
    <scope>NUCLEOTIDE SEQUENCE [LARGE SCALE GENOMIC DNA]</scope>
    <source>
        <strain evidence="9 10">UAMH4076</strain>
    </source>
</reference>
<feature type="transmembrane region" description="Helical" evidence="7">
    <location>
        <begin position="183"/>
        <end position="203"/>
    </location>
</feature>
<gene>
    <name evidence="9" type="ORF">GX50_07307</name>
</gene>
<keyword evidence="3 7" id="KW-0812">Transmembrane</keyword>
<dbReference type="EMBL" id="PDND01000202">
    <property type="protein sequence ID" value="PGH29935.1"/>
    <property type="molecule type" value="Genomic_DNA"/>
</dbReference>
<evidence type="ECO:0000256" key="7">
    <source>
        <dbReference type="SAM" id="Phobius"/>
    </source>
</evidence>
<feature type="transmembrane region" description="Helical" evidence="7">
    <location>
        <begin position="231"/>
        <end position="254"/>
    </location>
</feature>
<name>A0A2B7Z8M1_9EURO</name>
<dbReference type="PIRSF" id="PIRSF006060">
    <property type="entry name" value="AA_transporter"/>
    <property type="match status" value="1"/>
</dbReference>
<proteinExistence type="predicted"/>
<feature type="transmembrane region" description="Helical" evidence="7">
    <location>
        <begin position="475"/>
        <end position="494"/>
    </location>
</feature>
<sequence>MTMTEKPLASETDDVDRTSMVEHGTEVPQKKRNSAWLKPRHLYMISLGGCIGTAYLVGSGRTLARGGPAMTFAAFVLICSVVWVFSTLLLEIAAYIPLHGSAPDFYSTTFLSKSFGFALGWNYWYAYAILVPFEVTTANLIIQYWDPPVNDAVFITILMVIIVALNYMPVASSGEAEFAFSSLKLSLLLGLILLSIVLAAGGGPSGDRVGFRYWHDPGPANTWIVEGDAGLFVSFLGTLVSVVLPLSFAVEMVATTGGETRNPRKTIPVAAKAFVVRLVVFYVLPILAVTLTCPSNAPELTSGGAGAGASPFVVGIKHAGIKVLDHIVNTVILCSAWSAGNIYMYLASRSIYSLAVAGNAPKIFTKTNRWGVPYFAVTSCTVISLLAYLSVSSSAGVVFNWFVNMINMAAYFSWILCSVAYLRFRKALEFQGVDLKTLPYVSICGKPGAYFCIVFFTIVGLLNGFYTFFPSQWNVSDFMTAYVGTLLFIVLYIGHRFTVGRKEPWFIPVEEIDLTGAQTEEEIEGTSPEIGGSTPTTREKSKYLDSFPTKIWQSLSRKN</sequence>
<feature type="transmembrane region" description="Helical" evidence="7">
    <location>
        <begin position="70"/>
        <end position="98"/>
    </location>
</feature>
<keyword evidence="2" id="KW-0813">Transport</keyword>
<keyword evidence="5 7" id="KW-0472">Membrane</keyword>
<evidence type="ECO:0000256" key="3">
    <source>
        <dbReference type="ARBA" id="ARBA00022692"/>
    </source>
</evidence>
<protein>
    <submittedName>
        <fullName evidence="9">AAT family amino acid transporter</fullName>
    </submittedName>
</protein>
<evidence type="ECO:0000259" key="8">
    <source>
        <dbReference type="Pfam" id="PF00324"/>
    </source>
</evidence>
<dbReference type="Pfam" id="PF00324">
    <property type="entry name" value="AA_permease"/>
    <property type="match status" value="1"/>
</dbReference>
<dbReference type="GO" id="GO:0016020">
    <property type="term" value="C:membrane"/>
    <property type="evidence" value="ECO:0007669"/>
    <property type="project" value="UniProtKB-SubCell"/>
</dbReference>
<accession>A0A2B7Z8M1</accession>
<evidence type="ECO:0000256" key="2">
    <source>
        <dbReference type="ARBA" id="ARBA00022448"/>
    </source>
</evidence>
<comment type="subcellular location">
    <subcellularLocation>
        <location evidence="1">Membrane</location>
        <topology evidence="1">Multi-pass membrane protein</topology>
    </subcellularLocation>
</comment>
<feature type="transmembrane region" description="Helical" evidence="7">
    <location>
        <begin position="372"/>
        <end position="389"/>
    </location>
</feature>
<keyword evidence="10" id="KW-1185">Reference proteome</keyword>
<feature type="transmembrane region" description="Helical" evidence="7">
    <location>
        <begin position="41"/>
        <end position="58"/>
    </location>
</feature>
<feature type="transmembrane region" description="Helical" evidence="7">
    <location>
        <begin position="274"/>
        <end position="292"/>
    </location>
</feature>
<dbReference type="VEuPathDB" id="FungiDB:EMCG_07208"/>
<feature type="domain" description="Amino acid permease/ SLC12A" evidence="8">
    <location>
        <begin position="41"/>
        <end position="506"/>
    </location>
</feature>
<evidence type="ECO:0000256" key="4">
    <source>
        <dbReference type="ARBA" id="ARBA00022989"/>
    </source>
</evidence>
<dbReference type="InterPro" id="IPR004841">
    <property type="entry name" value="AA-permease/SLC12A_dom"/>
</dbReference>
<dbReference type="Proteomes" id="UP000226031">
    <property type="component" value="Unassembled WGS sequence"/>
</dbReference>
<dbReference type="InterPro" id="IPR050524">
    <property type="entry name" value="APC_YAT"/>
</dbReference>
<dbReference type="AlphaFoldDB" id="A0A2B7Z8M1"/>
<evidence type="ECO:0000313" key="9">
    <source>
        <dbReference type="EMBL" id="PGH29935.1"/>
    </source>
</evidence>
<dbReference type="FunFam" id="1.20.1740.10:FF:000001">
    <property type="entry name" value="Amino acid permease"/>
    <property type="match status" value="1"/>
</dbReference>
<comment type="caution">
    <text evidence="9">The sequence shown here is derived from an EMBL/GenBank/DDBJ whole genome shotgun (WGS) entry which is preliminary data.</text>
</comment>
<feature type="transmembrane region" description="Helical" evidence="7">
    <location>
        <begin position="110"/>
        <end position="133"/>
    </location>
</feature>
<dbReference type="PANTHER" id="PTHR43341:SF36">
    <property type="entry name" value="PROLINE-SPECIFIC PERMEASE"/>
    <property type="match status" value="1"/>
</dbReference>
<feature type="transmembrane region" description="Helical" evidence="7">
    <location>
        <begin position="401"/>
        <end position="422"/>
    </location>
</feature>
<dbReference type="GO" id="GO:0015171">
    <property type="term" value="F:amino acid transmembrane transporter activity"/>
    <property type="evidence" value="ECO:0007669"/>
    <property type="project" value="TreeGrafter"/>
</dbReference>
<dbReference type="STRING" id="73230.A0A2B7Z8M1"/>
<keyword evidence="4 7" id="KW-1133">Transmembrane helix</keyword>
<feature type="region of interest" description="Disordered" evidence="6">
    <location>
        <begin position="1"/>
        <end position="27"/>
    </location>
</feature>